<dbReference type="SMART" id="SM00382">
    <property type="entry name" value="AAA"/>
    <property type="match status" value="1"/>
</dbReference>
<dbReference type="GO" id="GO:0005524">
    <property type="term" value="F:ATP binding"/>
    <property type="evidence" value="ECO:0007669"/>
    <property type="project" value="UniProtKB-KW"/>
</dbReference>
<dbReference type="PATRIC" id="fig|2033.6.peg.3313"/>
<evidence type="ECO:0000256" key="8">
    <source>
        <dbReference type="ARBA" id="ARBA00022967"/>
    </source>
</evidence>
<dbReference type="GO" id="GO:0005886">
    <property type="term" value="C:plasma membrane"/>
    <property type="evidence" value="ECO:0007669"/>
    <property type="project" value="UniProtKB-SubCell"/>
</dbReference>
<dbReference type="InterPro" id="IPR017871">
    <property type="entry name" value="ABC_transporter-like_CS"/>
</dbReference>
<feature type="domain" description="ABC transporter" evidence="10">
    <location>
        <begin position="6"/>
        <end position="255"/>
    </location>
</feature>
<reference evidence="11 12" key="1">
    <citation type="journal article" date="2016" name="Front. Microbiol.">
        <title>Genomic Resource of Rice Seed Associated Bacteria.</title>
        <authorList>
            <person name="Midha S."/>
            <person name="Bansal K."/>
            <person name="Sharma S."/>
            <person name="Kumar N."/>
            <person name="Patil P.P."/>
            <person name="Chaudhry V."/>
            <person name="Patil P.B."/>
        </authorList>
    </citation>
    <scope>NUCLEOTIDE SEQUENCE [LARGE SCALE GENOMIC DNA]</scope>
    <source>
        <strain evidence="11 12">NS220</strain>
    </source>
</reference>
<comment type="similarity">
    <text evidence="2">Belongs to the ABC transporter superfamily.</text>
</comment>
<dbReference type="InterPro" id="IPR003439">
    <property type="entry name" value="ABC_transporter-like_ATP-bd"/>
</dbReference>
<dbReference type="InterPro" id="IPR050388">
    <property type="entry name" value="ABC_Ni/Peptide_Import"/>
</dbReference>
<evidence type="ECO:0000259" key="10">
    <source>
        <dbReference type="PROSITE" id="PS50893"/>
    </source>
</evidence>
<dbReference type="Pfam" id="PF00005">
    <property type="entry name" value="ABC_tran"/>
    <property type="match status" value="1"/>
</dbReference>
<proteinExistence type="inferred from homology"/>
<evidence type="ECO:0000256" key="7">
    <source>
        <dbReference type="ARBA" id="ARBA00022840"/>
    </source>
</evidence>
<evidence type="ECO:0000256" key="2">
    <source>
        <dbReference type="ARBA" id="ARBA00005417"/>
    </source>
</evidence>
<evidence type="ECO:0000256" key="6">
    <source>
        <dbReference type="ARBA" id="ARBA00022741"/>
    </source>
</evidence>
<evidence type="ECO:0000256" key="3">
    <source>
        <dbReference type="ARBA" id="ARBA00022448"/>
    </source>
</evidence>
<dbReference type="PANTHER" id="PTHR43297:SF14">
    <property type="entry name" value="ATPASE AAA-TYPE CORE DOMAIN-CONTAINING PROTEIN"/>
    <property type="match status" value="1"/>
</dbReference>
<dbReference type="AlphaFoldDB" id="A0A147EW23"/>
<dbReference type="Proteomes" id="UP000075025">
    <property type="component" value="Unassembled WGS sequence"/>
</dbReference>
<evidence type="ECO:0000313" key="12">
    <source>
        <dbReference type="Proteomes" id="UP000075025"/>
    </source>
</evidence>
<keyword evidence="6" id="KW-0547">Nucleotide-binding</keyword>
<keyword evidence="4" id="KW-1003">Cell membrane</keyword>
<accession>A0A147EW23</accession>
<comment type="subcellular location">
    <subcellularLocation>
        <location evidence="1">Cell membrane</location>
        <topology evidence="1">Peripheral membrane protein</topology>
    </subcellularLocation>
</comment>
<dbReference type="GO" id="GO:0015833">
    <property type="term" value="P:peptide transport"/>
    <property type="evidence" value="ECO:0007669"/>
    <property type="project" value="InterPro"/>
</dbReference>
<dbReference type="PANTHER" id="PTHR43297">
    <property type="entry name" value="OLIGOPEPTIDE TRANSPORT ATP-BINDING PROTEIN APPD"/>
    <property type="match status" value="1"/>
</dbReference>
<evidence type="ECO:0000313" key="11">
    <source>
        <dbReference type="EMBL" id="KTR93905.1"/>
    </source>
</evidence>
<dbReference type="RefSeq" id="WP_058624062.1">
    <property type="nucleotide sequence ID" value="NZ_LDRT01000069.1"/>
</dbReference>
<evidence type="ECO:0000256" key="1">
    <source>
        <dbReference type="ARBA" id="ARBA00004202"/>
    </source>
</evidence>
<organism evidence="11 12">
    <name type="scientific">Microbacterium testaceum</name>
    <name type="common">Aureobacterium testaceum</name>
    <name type="synonym">Brevibacterium testaceum</name>
    <dbReference type="NCBI Taxonomy" id="2033"/>
    <lineage>
        <taxon>Bacteria</taxon>
        <taxon>Bacillati</taxon>
        <taxon>Actinomycetota</taxon>
        <taxon>Actinomycetes</taxon>
        <taxon>Micrococcales</taxon>
        <taxon>Microbacteriaceae</taxon>
        <taxon>Microbacterium</taxon>
    </lineage>
</organism>
<dbReference type="InterPro" id="IPR003593">
    <property type="entry name" value="AAA+_ATPase"/>
</dbReference>
<dbReference type="CDD" id="cd03257">
    <property type="entry name" value="ABC_NikE_OppD_transporters"/>
    <property type="match status" value="1"/>
</dbReference>
<dbReference type="Pfam" id="PF08352">
    <property type="entry name" value="oligo_HPY"/>
    <property type="match status" value="1"/>
</dbReference>
<keyword evidence="3" id="KW-0813">Transport</keyword>
<protein>
    <submittedName>
        <fullName evidence="11">Peptide ABC transporter ATP-binding protein</fullName>
    </submittedName>
</protein>
<dbReference type="PROSITE" id="PS00211">
    <property type="entry name" value="ABC_TRANSPORTER_1"/>
    <property type="match status" value="1"/>
</dbReference>
<evidence type="ECO:0000256" key="5">
    <source>
        <dbReference type="ARBA" id="ARBA00022519"/>
    </source>
</evidence>
<dbReference type="InterPro" id="IPR027417">
    <property type="entry name" value="P-loop_NTPase"/>
</dbReference>
<evidence type="ECO:0000256" key="4">
    <source>
        <dbReference type="ARBA" id="ARBA00022475"/>
    </source>
</evidence>
<dbReference type="OrthoDB" id="8481147at2"/>
<dbReference type="EMBL" id="LDRT01000069">
    <property type="protein sequence ID" value="KTR93905.1"/>
    <property type="molecule type" value="Genomic_DNA"/>
</dbReference>
<keyword evidence="5" id="KW-0997">Cell inner membrane</keyword>
<name>A0A147EW23_MICTE</name>
<keyword evidence="7 11" id="KW-0067">ATP-binding</keyword>
<evidence type="ECO:0000256" key="9">
    <source>
        <dbReference type="ARBA" id="ARBA00023136"/>
    </source>
</evidence>
<comment type="caution">
    <text evidence="11">The sequence shown here is derived from an EMBL/GenBank/DDBJ whole genome shotgun (WGS) entry which is preliminary data.</text>
</comment>
<dbReference type="InterPro" id="IPR013563">
    <property type="entry name" value="Oligopep_ABC_C"/>
</dbReference>
<dbReference type="GO" id="GO:0016887">
    <property type="term" value="F:ATP hydrolysis activity"/>
    <property type="evidence" value="ECO:0007669"/>
    <property type="project" value="InterPro"/>
</dbReference>
<dbReference type="Gene3D" id="3.40.50.300">
    <property type="entry name" value="P-loop containing nucleotide triphosphate hydrolases"/>
    <property type="match status" value="1"/>
</dbReference>
<keyword evidence="8" id="KW-1278">Translocase</keyword>
<dbReference type="PROSITE" id="PS50893">
    <property type="entry name" value="ABC_TRANSPORTER_2"/>
    <property type="match status" value="1"/>
</dbReference>
<sequence length="312" mass="33490">MSAPLLQVSGLSITADTAGGPYDAVRSVDFDLDRGRALAVVGESGSGKSLTALAIAGLLGEKLTPRGSVRFDGRELIGMGAADRRAMAGRRIGFVFQEPMSSLHPILTVGQQLEEGLRAHFDMNRRQRADRVRELLDIVGLGKARDIRGDRIGQLSGGMRQRVMIAMAISCEPELVIADEPTTALDVTLQRQVIDLLGSLRERLGLALMLITHDLGVVAETCDEAVVMYGGQVVESGPTATLLHDPAHDYTRALLMSIPVLGDDRPRLPTVASIAPWLRDARQDAADLRPVTELVTVAPGHRVRREAEGVAA</sequence>
<dbReference type="SUPFAM" id="SSF52540">
    <property type="entry name" value="P-loop containing nucleoside triphosphate hydrolases"/>
    <property type="match status" value="1"/>
</dbReference>
<keyword evidence="9" id="KW-0472">Membrane</keyword>
<gene>
    <name evidence="11" type="ORF">NS220_10865</name>
</gene>